<protein>
    <submittedName>
        <fullName evidence="1">Uncharacterized protein</fullName>
    </submittedName>
</protein>
<proteinExistence type="predicted"/>
<dbReference type="EMBL" id="UYWY01001875">
    <property type="protein sequence ID" value="VDM27376.1"/>
    <property type="molecule type" value="Genomic_DNA"/>
</dbReference>
<dbReference type="AlphaFoldDB" id="A0A3P7F4N0"/>
<name>A0A3P7F4N0_TOXCA</name>
<sequence length="154" mass="17182">MRSSTADLLRRLTLLEQSAAQQSLSQRPTPSHANDVFSRLSATSHSAKTNMVNVSTDRSARGSPMRKWMSNVDVKENHNSSISPTHPLSHSLRNASSALYTMRDPVYLAEQRMLQVFIRGRSMMLTVPNSIASVDPLRELDAPKKVAQLEWVHG</sequence>
<evidence type="ECO:0000313" key="1">
    <source>
        <dbReference type="EMBL" id="VDM27376.1"/>
    </source>
</evidence>
<reference evidence="1" key="1">
    <citation type="submission" date="2018-11" db="EMBL/GenBank/DDBJ databases">
        <authorList>
            <consortium name="Pathogen Informatics"/>
        </authorList>
    </citation>
    <scope>NUCLEOTIDE SEQUENCE [LARGE SCALE GENOMIC DNA]</scope>
</reference>
<gene>
    <name evidence="1" type="ORF">TCNE_LOCUS2059</name>
</gene>
<accession>A0A3P7F4N0</accession>
<organism evidence="1">
    <name type="scientific">Toxocara canis</name>
    <name type="common">Canine roundworm</name>
    <dbReference type="NCBI Taxonomy" id="6265"/>
    <lineage>
        <taxon>Eukaryota</taxon>
        <taxon>Metazoa</taxon>
        <taxon>Ecdysozoa</taxon>
        <taxon>Nematoda</taxon>
        <taxon>Chromadorea</taxon>
        <taxon>Rhabditida</taxon>
        <taxon>Spirurina</taxon>
        <taxon>Ascaridomorpha</taxon>
        <taxon>Ascaridoidea</taxon>
        <taxon>Toxocaridae</taxon>
        <taxon>Toxocara</taxon>
    </lineage>
</organism>